<sequence length="303" mass="32884">MKNISKFLLFLFVFSIFVGCEDEDKNPVPLDEIESAAVLRTVEVINLEVNLKDIAGSTIAVEVEADDFANSSRFESVDVYVSYVDNFVDEDNETPTPNDDEDISKPDVFVRNVAASEFTTGPNGKPTAVISLNAQDAIDLLDLQSEFDSEQADGGDIFRLRLALNLNSGEVYTSTNIGNNISGVFFNSPFRYDAKTLCVLPEPPTGEWNINMQDTFGDGWNGAKLVADLDGIETEFLVTEAEGFSSSATLTVPDGSQELTFTFESGDFDNEVTFQIFAPSGNLVADEGPSPTAGVVILNLCSE</sequence>
<protein>
    <recommendedName>
        <fullName evidence="3">DUF4382 domain-containing protein</fullName>
    </recommendedName>
</protein>
<name>A0ABW5AYK3_9FLAO</name>
<reference evidence="2" key="1">
    <citation type="journal article" date="2019" name="Int. J. Syst. Evol. Microbiol.">
        <title>The Global Catalogue of Microorganisms (GCM) 10K type strain sequencing project: providing services to taxonomists for standard genome sequencing and annotation.</title>
        <authorList>
            <consortium name="The Broad Institute Genomics Platform"/>
            <consortium name="The Broad Institute Genome Sequencing Center for Infectious Disease"/>
            <person name="Wu L."/>
            <person name="Ma J."/>
        </authorList>
    </citation>
    <scope>NUCLEOTIDE SEQUENCE [LARGE SCALE GENOMIC DNA]</scope>
    <source>
        <strain evidence="2">DT92</strain>
    </source>
</reference>
<dbReference type="RefSeq" id="WP_378320784.1">
    <property type="nucleotide sequence ID" value="NZ_JBHUHY010000015.1"/>
</dbReference>
<evidence type="ECO:0000313" key="2">
    <source>
        <dbReference type="Proteomes" id="UP001597344"/>
    </source>
</evidence>
<dbReference type="PROSITE" id="PS51257">
    <property type="entry name" value="PROKAR_LIPOPROTEIN"/>
    <property type="match status" value="1"/>
</dbReference>
<evidence type="ECO:0008006" key="3">
    <source>
        <dbReference type="Google" id="ProtNLM"/>
    </source>
</evidence>
<proteinExistence type="predicted"/>
<organism evidence="1 2">
    <name type="scientific">Aquimarina celericrescens</name>
    <dbReference type="NCBI Taxonomy" id="1964542"/>
    <lineage>
        <taxon>Bacteria</taxon>
        <taxon>Pseudomonadati</taxon>
        <taxon>Bacteroidota</taxon>
        <taxon>Flavobacteriia</taxon>
        <taxon>Flavobacteriales</taxon>
        <taxon>Flavobacteriaceae</taxon>
        <taxon>Aquimarina</taxon>
    </lineage>
</organism>
<keyword evidence="2" id="KW-1185">Reference proteome</keyword>
<dbReference type="Proteomes" id="UP001597344">
    <property type="component" value="Unassembled WGS sequence"/>
</dbReference>
<dbReference type="EMBL" id="JBHUHY010000015">
    <property type="protein sequence ID" value="MFD2187771.1"/>
    <property type="molecule type" value="Genomic_DNA"/>
</dbReference>
<comment type="caution">
    <text evidence="1">The sequence shown here is derived from an EMBL/GenBank/DDBJ whole genome shotgun (WGS) entry which is preliminary data.</text>
</comment>
<evidence type="ECO:0000313" key="1">
    <source>
        <dbReference type="EMBL" id="MFD2187771.1"/>
    </source>
</evidence>
<gene>
    <name evidence="1" type="ORF">ACFSJT_13295</name>
</gene>
<accession>A0ABW5AYK3</accession>